<reference evidence="2 3" key="1">
    <citation type="submission" date="2023-11" db="EMBL/GenBank/DDBJ databases">
        <title>Peredibacter starrii A3.12.</title>
        <authorList>
            <person name="Mitchell R.J."/>
        </authorList>
    </citation>
    <scope>NUCLEOTIDE SEQUENCE [LARGE SCALE GENOMIC DNA]</scope>
    <source>
        <strain evidence="2 3">A3.12</strain>
    </source>
</reference>
<dbReference type="RefSeq" id="WP_321399467.1">
    <property type="nucleotide sequence ID" value="NZ_CP139487.1"/>
</dbReference>
<feature type="signal peptide" evidence="1">
    <location>
        <begin position="1"/>
        <end position="17"/>
    </location>
</feature>
<dbReference type="KEGG" id="psti:SOO65_08825"/>
<dbReference type="EMBL" id="CP139487">
    <property type="protein sequence ID" value="WPU66851.1"/>
    <property type="molecule type" value="Genomic_DNA"/>
</dbReference>
<dbReference type="Proteomes" id="UP001324634">
    <property type="component" value="Chromosome"/>
</dbReference>
<proteinExistence type="predicted"/>
<organism evidence="2 3">
    <name type="scientific">Peredibacter starrii</name>
    <dbReference type="NCBI Taxonomy" id="28202"/>
    <lineage>
        <taxon>Bacteria</taxon>
        <taxon>Pseudomonadati</taxon>
        <taxon>Bdellovibrionota</taxon>
        <taxon>Bacteriovoracia</taxon>
        <taxon>Bacteriovoracales</taxon>
        <taxon>Bacteriovoracaceae</taxon>
        <taxon>Peredibacter</taxon>
    </lineage>
</organism>
<gene>
    <name evidence="2" type="ORF">SOO65_08825</name>
</gene>
<evidence type="ECO:0000313" key="2">
    <source>
        <dbReference type="EMBL" id="WPU66851.1"/>
    </source>
</evidence>
<evidence type="ECO:0000256" key="1">
    <source>
        <dbReference type="SAM" id="SignalP"/>
    </source>
</evidence>
<sequence length="143" mass="16179">MKKLITLLLFVSFQVHASFTGSFSGSGTAVFASGRTHHCHEIYLRLETIPELFRLRDGGYNCGGLLNASFDPFKMIIRNGKLFNLDEELGTISDREIKYQIFDPADGSTYFLTLTKTQQGEILYHEQWHDGEKIALTIKGTLK</sequence>
<protein>
    <submittedName>
        <fullName evidence="2">Uncharacterized protein</fullName>
    </submittedName>
</protein>
<name>A0AAX4HUF6_9BACT</name>
<accession>A0AAX4HUF6</accession>
<evidence type="ECO:0000313" key="3">
    <source>
        <dbReference type="Proteomes" id="UP001324634"/>
    </source>
</evidence>
<keyword evidence="3" id="KW-1185">Reference proteome</keyword>
<keyword evidence="1" id="KW-0732">Signal</keyword>
<feature type="chain" id="PRO_5043757999" evidence="1">
    <location>
        <begin position="18"/>
        <end position="143"/>
    </location>
</feature>
<dbReference type="AlphaFoldDB" id="A0AAX4HUF6"/>